<feature type="region of interest" description="Disordered" evidence="1">
    <location>
        <begin position="379"/>
        <end position="408"/>
    </location>
</feature>
<proteinExistence type="predicted"/>
<dbReference type="OMA" id="EFTSHIG"/>
<dbReference type="InterPro" id="IPR027417">
    <property type="entry name" value="P-loop_NTPase"/>
</dbReference>
<dbReference type="PANTHER" id="PTHR32004:SF1">
    <property type="entry name" value="TRNA LIGASE"/>
    <property type="match status" value="1"/>
</dbReference>
<dbReference type="AlphaFoldDB" id="U4KUA2"/>
<dbReference type="InterPro" id="IPR015965">
    <property type="entry name" value="tRNA_lig_PDEase"/>
</dbReference>
<feature type="region of interest" description="Disordered" evidence="1">
    <location>
        <begin position="630"/>
        <end position="666"/>
    </location>
</feature>
<dbReference type="GO" id="GO:0003972">
    <property type="term" value="F:RNA ligase (ATP) activity"/>
    <property type="evidence" value="ECO:0007669"/>
    <property type="project" value="InterPro"/>
</dbReference>
<organism evidence="5 6">
    <name type="scientific">Pyronema omphalodes (strain CBS 100304)</name>
    <name type="common">Pyronema confluens</name>
    <dbReference type="NCBI Taxonomy" id="1076935"/>
    <lineage>
        <taxon>Eukaryota</taxon>
        <taxon>Fungi</taxon>
        <taxon>Dikarya</taxon>
        <taxon>Ascomycota</taxon>
        <taxon>Pezizomycotina</taxon>
        <taxon>Pezizomycetes</taxon>
        <taxon>Pezizales</taxon>
        <taxon>Pyronemataceae</taxon>
        <taxon>Pyronema</taxon>
    </lineage>
</organism>
<evidence type="ECO:0000313" key="6">
    <source>
        <dbReference type="Proteomes" id="UP000018144"/>
    </source>
</evidence>
<name>U4KUA2_PYROM</name>
<gene>
    <name evidence="5" type="ORF">PCON_01411</name>
</gene>
<dbReference type="GO" id="GO:0005524">
    <property type="term" value="F:ATP binding"/>
    <property type="evidence" value="ECO:0007669"/>
    <property type="project" value="InterPro"/>
</dbReference>
<dbReference type="Gene3D" id="3.40.50.300">
    <property type="entry name" value="P-loop containing nucleotide triphosphate hydrolases"/>
    <property type="match status" value="1"/>
</dbReference>
<dbReference type="Pfam" id="PF09511">
    <property type="entry name" value="RNA_lig_T4_1"/>
    <property type="match status" value="1"/>
</dbReference>
<keyword evidence="6" id="KW-1185">Reference proteome</keyword>
<dbReference type="Proteomes" id="UP000018144">
    <property type="component" value="Unassembled WGS sequence"/>
</dbReference>
<dbReference type="GO" id="GO:0006388">
    <property type="term" value="P:tRNA splicing, via endonucleolytic cleavage and ligation"/>
    <property type="evidence" value="ECO:0007669"/>
    <property type="project" value="InterPro"/>
</dbReference>
<dbReference type="PANTHER" id="PTHR32004">
    <property type="entry name" value="TRNA LIGASE"/>
    <property type="match status" value="1"/>
</dbReference>
<dbReference type="SUPFAM" id="SSF52540">
    <property type="entry name" value="P-loop containing nucleoside triphosphate hydrolases"/>
    <property type="match status" value="1"/>
</dbReference>
<sequence length="666" mass="76192">MTSLSPPKPPFAHQSPVEINNLIQSLRSIERTPNGSRRTAYHVPETMYTLDCWKFNDNSFKRPTLPIYARGLFTLYDSENDSNRIALRGYDKFFDIRETYRTEWDWITQNTQGPYEATMKENGCIILISGLQDGTLLVTSKHAIGDHAGRGRRWVDRQLEELGKKRSDLALALYQANATAVAELCDDTFEEHVIPYEGDSAGLYLHGINLNLREFVTYSVDEVAEFADKWGFKKITLERFDTVSDVKKFLETVGEKGNYKGKEIEGFVIRCKARSGPDTEDWNTWFFKYKFEEPYLMYQQWREATRDMIQNREPRIQKHFAITREYLQFANQYFFQNPGAVQEFEKNRGIIRLRNAFLAHRAQKGNDTVQQGLGNAFNTGNTGNAGRNSNAANPQNTPAFSGFNPPTPSTSTGTKLVLIPIATIGCGKTTLASALVYLFNWGHIQNDNITPRRGQSKAQAFCDQISQAFRSSPVVIADRNNHQKRERQQLFQDLSNLGLTFIALHWVHYHNARPINGIRNVTHKRVFERGDGHQTIRAETMERHEVEGIMEGFLRRFQPVNMRSEPDNKFAFEICLDPRVETRRNLETVVKVLRQKCPMLVTRMPTGDEMDEALREALKGYTADTAKETALAKEMGLKSPPPTGPKGIQNNYNRNRNPMPPNRNGP</sequence>
<feature type="compositionally biased region" description="Low complexity" evidence="1">
    <location>
        <begin position="379"/>
        <end position="393"/>
    </location>
</feature>
<evidence type="ECO:0000256" key="1">
    <source>
        <dbReference type="SAM" id="MobiDB-lite"/>
    </source>
</evidence>
<dbReference type="Pfam" id="PF08302">
    <property type="entry name" value="tRNA_lig_CPD"/>
    <property type="match status" value="1"/>
</dbReference>
<protein>
    <submittedName>
        <fullName evidence="5">Similar to tRNA ligase acc. no. P09880</fullName>
    </submittedName>
</protein>
<evidence type="ECO:0000259" key="2">
    <source>
        <dbReference type="Pfam" id="PF08302"/>
    </source>
</evidence>
<accession>U4KUA2</accession>
<dbReference type="InterPro" id="IPR015966">
    <property type="entry name" value="tRNA_lig_kin_fungi"/>
</dbReference>
<evidence type="ECO:0000259" key="4">
    <source>
        <dbReference type="Pfam" id="PF09511"/>
    </source>
</evidence>
<dbReference type="Pfam" id="PF08303">
    <property type="entry name" value="tRNA_lig_kinase"/>
    <property type="match status" value="1"/>
</dbReference>
<evidence type="ECO:0000313" key="5">
    <source>
        <dbReference type="EMBL" id="CCX04271.1"/>
    </source>
</evidence>
<feature type="domain" description="tRNA ligase phosphodiesterase" evidence="2">
    <location>
        <begin position="583"/>
        <end position="630"/>
    </location>
</feature>
<feature type="domain" description="T4 RNA ligase 1-like N-terminal" evidence="4">
    <location>
        <begin position="68"/>
        <end position="296"/>
    </location>
</feature>
<dbReference type="EMBL" id="HF935195">
    <property type="protein sequence ID" value="CCX04271.1"/>
    <property type="molecule type" value="Genomic_DNA"/>
</dbReference>
<reference evidence="5 6" key="1">
    <citation type="journal article" date="2013" name="PLoS Genet.">
        <title>The genome and development-dependent transcriptomes of Pyronema confluens: a window into fungal evolution.</title>
        <authorList>
            <person name="Traeger S."/>
            <person name="Altegoer F."/>
            <person name="Freitag M."/>
            <person name="Gabaldon T."/>
            <person name="Kempken F."/>
            <person name="Kumar A."/>
            <person name="Marcet-Houben M."/>
            <person name="Poggeler S."/>
            <person name="Stajich J.E."/>
            <person name="Nowrousian M."/>
        </authorList>
    </citation>
    <scope>NUCLEOTIDE SEQUENCE [LARGE SCALE GENOMIC DNA]</scope>
    <source>
        <strain evidence="6">CBS 100304</strain>
        <tissue evidence="5">Vegetative mycelium</tissue>
    </source>
</reference>
<keyword evidence="5" id="KW-0436">Ligase</keyword>
<dbReference type="eggNOG" id="ENOG502QQB9">
    <property type="taxonomic scope" value="Eukaryota"/>
</dbReference>
<dbReference type="InterPro" id="IPR019039">
    <property type="entry name" value="T4-Rnl1-like_N"/>
</dbReference>
<dbReference type="GO" id="GO:0005634">
    <property type="term" value="C:nucleus"/>
    <property type="evidence" value="ECO:0007669"/>
    <property type="project" value="TreeGrafter"/>
</dbReference>
<dbReference type="OrthoDB" id="276239at2759"/>
<feature type="domain" description="tRNA ligase kinase" evidence="3">
    <location>
        <begin position="417"/>
        <end position="577"/>
    </location>
</feature>
<evidence type="ECO:0000259" key="3">
    <source>
        <dbReference type="Pfam" id="PF08303"/>
    </source>
</evidence>